<name>A0A2W5D7D2_9BURK</name>
<sequence>MSRRAWIWLLLALLSAALTARLGWWQLDRAAQKRGLQAAQLAEEARPPLGTTELLRSPALHRRVELQGRWMAERSIWLENRPMDGRVGFYVLTPLLLSGSDRAVLVQRGWVPRDAADRTRRPPLPDASGPVVVTGRLAATPSRVYELGQGQGGVIRQNLDPAEYAVEAGINLLPWVVVQTGDAGDGLLRHWPAADLGLQTHYGYAFQWFALTALILGLYVWFQLVRPRLRQRA</sequence>
<keyword evidence="6" id="KW-1003">Cell membrane</keyword>
<dbReference type="CDD" id="cd06662">
    <property type="entry name" value="SURF1"/>
    <property type="match status" value="1"/>
</dbReference>
<gene>
    <name evidence="7" type="ORF">DI603_21410</name>
</gene>
<keyword evidence="4 6" id="KW-1133">Transmembrane helix</keyword>
<comment type="similarity">
    <text evidence="2 6">Belongs to the SURF1 family.</text>
</comment>
<dbReference type="EMBL" id="QFOD01000028">
    <property type="protein sequence ID" value="PZP27691.1"/>
    <property type="molecule type" value="Genomic_DNA"/>
</dbReference>
<comment type="caution">
    <text evidence="7">The sequence shown here is derived from an EMBL/GenBank/DDBJ whole genome shotgun (WGS) entry which is preliminary data.</text>
</comment>
<dbReference type="PROSITE" id="PS50895">
    <property type="entry name" value="SURF1"/>
    <property type="match status" value="1"/>
</dbReference>
<evidence type="ECO:0000313" key="7">
    <source>
        <dbReference type="EMBL" id="PZP27691.1"/>
    </source>
</evidence>
<evidence type="ECO:0000256" key="6">
    <source>
        <dbReference type="RuleBase" id="RU363076"/>
    </source>
</evidence>
<evidence type="ECO:0000256" key="2">
    <source>
        <dbReference type="ARBA" id="ARBA00007165"/>
    </source>
</evidence>
<dbReference type="PANTHER" id="PTHR23427">
    <property type="entry name" value="SURFEIT LOCUS PROTEIN"/>
    <property type="match status" value="1"/>
</dbReference>
<protein>
    <recommendedName>
        <fullName evidence="6">SURF1-like protein</fullName>
    </recommendedName>
</protein>
<dbReference type="InterPro" id="IPR045214">
    <property type="entry name" value="Surf1/Surf4"/>
</dbReference>
<feature type="transmembrane region" description="Helical" evidence="6">
    <location>
        <begin position="202"/>
        <end position="222"/>
    </location>
</feature>
<keyword evidence="5 6" id="KW-0472">Membrane</keyword>
<comment type="caution">
    <text evidence="6">Lacks conserved residue(s) required for the propagation of feature annotation.</text>
</comment>
<reference evidence="7 8" key="1">
    <citation type="submission" date="2017-08" db="EMBL/GenBank/DDBJ databases">
        <title>Infants hospitalized years apart are colonized by the same room-sourced microbial strains.</title>
        <authorList>
            <person name="Brooks B."/>
            <person name="Olm M.R."/>
            <person name="Firek B.A."/>
            <person name="Baker R."/>
            <person name="Thomas B.C."/>
            <person name="Morowitz M.J."/>
            <person name="Banfield J.F."/>
        </authorList>
    </citation>
    <scope>NUCLEOTIDE SEQUENCE [LARGE SCALE GENOMIC DNA]</scope>
    <source>
        <strain evidence="7">S2_012_000_R2_81</strain>
    </source>
</reference>
<accession>A0A2W5D7D2</accession>
<evidence type="ECO:0000313" key="8">
    <source>
        <dbReference type="Proteomes" id="UP000249633"/>
    </source>
</evidence>
<dbReference type="Pfam" id="PF02104">
    <property type="entry name" value="SURF1"/>
    <property type="match status" value="1"/>
</dbReference>
<proteinExistence type="inferred from homology"/>
<dbReference type="AlphaFoldDB" id="A0A2W5D7D2"/>
<comment type="subcellular location">
    <subcellularLocation>
        <location evidence="6">Cell membrane</location>
        <topology evidence="6">Multi-pass membrane protein</topology>
    </subcellularLocation>
    <subcellularLocation>
        <location evidence="1">Membrane</location>
    </subcellularLocation>
</comment>
<keyword evidence="3 6" id="KW-0812">Transmembrane</keyword>
<evidence type="ECO:0000256" key="5">
    <source>
        <dbReference type="ARBA" id="ARBA00023136"/>
    </source>
</evidence>
<evidence type="ECO:0000256" key="3">
    <source>
        <dbReference type="ARBA" id="ARBA00022692"/>
    </source>
</evidence>
<dbReference type="GO" id="GO:0005886">
    <property type="term" value="C:plasma membrane"/>
    <property type="evidence" value="ECO:0007669"/>
    <property type="project" value="UniProtKB-SubCell"/>
</dbReference>
<dbReference type="PANTHER" id="PTHR23427:SF2">
    <property type="entry name" value="SURFEIT LOCUS PROTEIN 1"/>
    <property type="match status" value="1"/>
</dbReference>
<dbReference type="Proteomes" id="UP000249633">
    <property type="component" value="Unassembled WGS sequence"/>
</dbReference>
<dbReference type="InterPro" id="IPR002994">
    <property type="entry name" value="Surf1/Shy1"/>
</dbReference>
<evidence type="ECO:0000256" key="1">
    <source>
        <dbReference type="ARBA" id="ARBA00004370"/>
    </source>
</evidence>
<evidence type="ECO:0000256" key="4">
    <source>
        <dbReference type="ARBA" id="ARBA00022989"/>
    </source>
</evidence>
<organism evidence="7 8">
    <name type="scientific">Roseateles depolymerans</name>
    <dbReference type="NCBI Taxonomy" id="76731"/>
    <lineage>
        <taxon>Bacteria</taxon>
        <taxon>Pseudomonadati</taxon>
        <taxon>Pseudomonadota</taxon>
        <taxon>Betaproteobacteria</taxon>
        <taxon>Burkholderiales</taxon>
        <taxon>Sphaerotilaceae</taxon>
        <taxon>Roseateles</taxon>
    </lineage>
</organism>